<feature type="domain" description="Zinc knuckle CX2CX4HX4C" evidence="2">
    <location>
        <begin position="29"/>
        <end position="56"/>
    </location>
</feature>
<keyword evidence="4" id="KW-1185">Reference proteome</keyword>
<evidence type="ECO:0000313" key="3">
    <source>
        <dbReference type="EMBL" id="KAI5434387.1"/>
    </source>
</evidence>
<organism evidence="3 4">
    <name type="scientific">Pisum sativum</name>
    <name type="common">Garden pea</name>
    <name type="synonym">Lathyrus oleraceus</name>
    <dbReference type="NCBI Taxonomy" id="3888"/>
    <lineage>
        <taxon>Eukaryota</taxon>
        <taxon>Viridiplantae</taxon>
        <taxon>Streptophyta</taxon>
        <taxon>Embryophyta</taxon>
        <taxon>Tracheophyta</taxon>
        <taxon>Spermatophyta</taxon>
        <taxon>Magnoliopsida</taxon>
        <taxon>eudicotyledons</taxon>
        <taxon>Gunneridae</taxon>
        <taxon>Pentapetalae</taxon>
        <taxon>rosids</taxon>
        <taxon>fabids</taxon>
        <taxon>Fabales</taxon>
        <taxon>Fabaceae</taxon>
        <taxon>Papilionoideae</taxon>
        <taxon>50 kb inversion clade</taxon>
        <taxon>NPAAA clade</taxon>
        <taxon>Hologalegina</taxon>
        <taxon>IRL clade</taxon>
        <taxon>Fabeae</taxon>
        <taxon>Lathyrus</taxon>
    </lineage>
</organism>
<gene>
    <name evidence="3" type="ORF">KIW84_021286</name>
</gene>
<name>A0A9D4Y7U7_PEA</name>
<feature type="compositionally biased region" description="Basic and acidic residues" evidence="1">
    <location>
        <begin position="168"/>
        <end position="180"/>
    </location>
</feature>
<feature type="compositionally biased region" description="Low complexity" evidence="1">
    <location>
        <begin position="108"/>
        <end position="117"/>
    </location>
</feature>
<evidence type="ECO:0000259" key="2">
    <source>
        <dbReference type="Pfam" id="PF14392"/>
    </source>
</evidence>
<dbReference type="AlphaFoldDB" id="A0A9D4Y7U7"/>
<dbReference type="EMBL" id="JAMSHJ010000002">
    <property type="protein sequence ID" value="KAI5434387.1"/>
    <property type="molecule type" value="Genomic_DNA"/>
</dbReference>
<sequence length="204" mass="22624">MAQQLGGIIHQYEEIDPKETDTMGKFFRIKVFFKYERPPTFCFVYGRIGHQLKDCKEIGDNGTNGYYEIEEYALSFEPWLRASSLARNSEEPMKGKRFGSCSRNLFESSSHSKGSVSGTDAGAGKDTQQKPGSKGEEKLPLNKGNPEHSGGSKEVESVAESLRSVVVSKDKKTTTIETKGKGKKAPRSGKYINARKLEGELGMR</sequence>
<dbReference type="InterPro" id="IPR025836">
    <property type="entry name" value="Zn_knuckle_CX2CX4HX4C"/>
</dbReference>
<dbReference type="Gramene" id="Psat02G0128600-T1">
    <property type="protein sequence ID" value="KAI5434387.1"/>
    <property type="gene ID" value="KIW84_021286"/>
</dbReference>
<accession>A0A9D4Y7U7</accession>
<comment type="caution">
    <text evidence="3">The sequence shown here is derived from an EMBL/GenBank/DDBJ whole genome shotgun (WGS) entry which is preliminary data.</text>
</comment>
<reference evidence="3 4" key="1">
    <citation type="journal article" date="2022" name="Nat. Genet.">
        <title>Improved pea reference genome and pan-genome highlight genomic features and evolutionary characteristics.</title>
        <authorList>
            <person name="Yang T."/>
            <person name="Liu R."/>
            <person name="Luo Y."/>
            <person name="Hu S."/>
            <person name="Wang D."/>
            <person name="Wang C."/>
            <person name="Pandey M.K."/>
            <person name="Ge S."/>
            <person name="Xu Q."/>
            <person name="Li N."/>
            <person name="Li G."/>
            <person name="Huang Y."/>
            <person name="Saxena R.K."/>
            <person name="Ji Y."/>
            <person name="Li M."/>
            <person name="Yan X."/>
            <person name="He Y."/>
            <person name="Liu Y."/>
            <person name="Wang X."/>
            <person name="Xiang C."/>
            <person name="Varshney R.K."/>
            <person name="Ding H."/>
            <person name="Gao S."/>
            <person name="Zong X."/>
        </authorList>
    </citation>
    <scope>NUCLEOTIDE SEQUENCE [LARGE SCALE GENOMIC DNA]</scope>
    <source>
        <strain evidence="3 4">cv. Zhongwan 6</strain>
    </source>
</reference>
<evidence type="ECO:0000313" key="4">
    <source>
        <dbReference type="Proteomes" id="UP001058974"/>
    </source>
</evidence>
<dbReference type="Proteomes" id="UP001058974">
    <property type="component" value="Chromosome 2"/>
</dbReference>
<feature type="region of interest" description="Disordered" evidence="1">
    <location>
        <begin position="106"/>
        <end position="204"/>
    </location>
</feature>
<protein>
    <recommendedName>
        <fullName evidence="2">Zinc knuckle CX2CX4HX4C domain-containing protein</fullName>
    </recommendedName>
</protein>
<evidence type="ECO:0000256" key="1">
    <source>
        <dbReference type="SAM" id="MobiDB-lite"/>
    </source>
</evidence>
<dbReference type="Pfam" id="PF14392">
    <property type="entry name" value="zf-CCHC_4"/>
    <property type="match status" value="1"/>
</dbReference>
<feature type="compositionally biased region" description="Basic and acidic residues" evidence="1">
    <location>
        <begin position="195"/>
        <end position="204"/>
    </location>
</feature>
<proteinExistence type="predicted"/>